<reference evidence="2" key="1">
    <citation type="journal article" date="2019" name="Sci. Rep.">
        <title>Draft genome of Tanacetum cinerariifolium, the natural source of mosquito coil.</title>
        <authorList>
            <person name="Yamashiro T."/>
            <person name="Shiraishi A."/>
            <person name="Satake H."/>
            <person name="Nakayama K."/>
        </authorList>
    </citation>
    <scope>NUCLEOTIDE SEQUENCE</scope>
</reference>
<feature type="region of interest" description="Disordered" evidence="1">
    <location>
        <begin position="1"/>
        <end position="27"/>
    </location>
</feature>
<sequence length="86" mass="9136">MAVMSGSSGTPAAIEKSPLDFTDEDPPPVITEMGDEVTAEAILESVPKKEVAAIGPVVNKRRRKKGNDRAEANAPLKVLRKDHVAS</sequence>
<feature type="non-terminal residue" evidence="2">
    <location>
        <position position="86"/>
    </location>
</feature>
<proteinExistence type="predicted"/>
<dbReference type="AlphaFoldDB" id="A0A699W243"/>
<gene>
    <name evidence="2" type="ORF">Tci_913971</name>
</gene>
<comment type="caution">
    <text evidence="2">The sequence shown here is derived from an EMBL/GenBank/DDBJ whole genome shotgun (WGS) entry which is preliminary data.</text>
</comment>
<accession>A0A699W243</accession>
<protein>
    <submittedName>
        <fullName evidence="2">Uncharacterized protein</fullName>
    </submittedName>
</protein>
<evidence type="ECO:0000256" key="1">
    <source>
        <dbReference type="SAM" id="MobiDB-lite"/>
    </source>
</evidence>
<evidence type="ECO:0000313" key="2">
    <source>
        <dbReference type="EMBL" id="GFD42002.1"/>
    </source>
</evidence>
<dbReference type="EMBL" id="BKCJ011563980">
    <property type="protein sequence ID" value="GFD42002.1"/>
    <property type="molecule type" value="Genomic_DNA"/>
</dbReference>
<feature type="compositionally biased region" description="Polar residues" evidence="1">
    <location>
        <begin position="1"/>
        <end position="10"/>
    </location>
</feature>
<organism evidence="2">
    <name type="scientific">Tanacetum cinerariifolium</name>
    <name type="common">Dalmatian daisy</name>
    <name type="synonym">Chrysanthemum cinerariifolium</name>
    <dbReference type="NCBI Taxonomy" id="118510"/>
    <lineage>
        <taxon>Eukaryota</taxon>
        <taxon>Viridiplantae</taxon>
        <taxon>Streptophyta</taxon>
        <taxon>Embryophyta</taxon>
        <taxon>Tracheophyta</taxon>
        <taxon>Spermatophyta</taxon>
        <taxon>Magnoliopsida</taxon>
        <taxon>eudicotyledons</taxon>
        <taxon>Gunneridae</taxon>
        <taxon>Pentapetalae</taxon>
        <taxon>asterids</taxon>
        <taxon>campanulids</taxon>
        <taxon>Asterales</taxon>
        <taxon>Asteraceae</taxon>
        <taxon>Asteroideae</taxon>
        <taxon>Anthemideae</taxon>
        <taxon>Anthemidinae</taxon>
        <taxon>Tanacetum</taxon>
    </lineage>
</organism>
<name>A0A699W243_TANCI</name>
<feature type="region of interest" description="Disordered" evidence="1">
    <location>
        <begin position="60"/>
        <end position="86"/>
    </location>
</feature>